<dbReference type="PANTHER" id="PTHR48228">
    <property type="entry name" value="SUCCINYL-COA--D-CITRAMALATE COA-TRANSFERASE"/>
    <property type="match status" value="1"/>
</dbReference>
<dbReference type="InterPro" id="IPR003673">
    <property type="entry name" value="CoA-Trfase_fam_III"/>
</dbReference>
<dbReference type="SUPFAM" id="SSF89796">
    <property type="entry name" value="CoA-transferase family III (CaiB/BaiF)"/>
    <property type="match status" value="2"/>
</dbReference>
<name>A0A7W7AB61_9SPHN</name>
<evidence type="ECO:0000313" key="2">
    <source>
        <dbReference type="EMBL" id="MBB4613035.1"/>
    </source>
</evidence>
<comment type="caution">
    <text evidence="2">The sequence shown here is derived from an EMBL/GenBank/DDBJ whole genome shotgun (WGS) entry which is preliminary data.</text>
</comment>
<dbReference type="PANTHER" id="PTHR48228:SF6">
    <property type="entry name" value="L-CARNITINE COA-TRANSFERASE"/>
    <property type="match status" value="1"/>
</dbReference>
<dbReference type="InterPro" id="IPR050509">
    <property type="entry name" value="CoA-transferase_III"/>
</dbReference>
<evidence type="ECO:0000313" key="3">
    <source>
        <dbReference type="Proteomes" id="UP000538566"/>
    </source>
</evidence>
<dbReference type="RefSeq" id="WP_144905190.1">
    <property type="nucleotide sequence ID" value="NZ_JACHOA010000002.1"/>
</dbReference>
<protein>
    <submittedName>
        <fullName evidence="2">Crotonobetainyl-CoA:carnitine CoA-transferase CaiB-like acyl-CoA transferase</fullName>
    </submittedName>
</protein>
<dbReference type="OrthoDB" id="5720311at2"/>
<evidence type="ECO:0000256" key="1">
    <source>
        <dbReference type="ARBA" id="ARBA00022679"/>
    </source>
</evidence>
<proteinExistence type="predicted"/>
<gene>
    <name evidence="2" type="ORF">GGR37_001294</name>
</gene>
<dbReference type="Proteomes" id="UP000538566">
    <property type="component" value="Unassembled WGS sequence"/>
</dbReference>
<dbReference type="InterPro" id="IPR044855">
    <property type="entry name" value="CoA-Trfase_III_dom3_sf"/>
</dbReference>
<dbReference type="Gene3D" id="3.30.1540.10">
    <property type="entry name" value="formyl-coa transferase, domain 3"/>
    <property type="match status" value="2"/>
</dbReference>
<dbReference type="Pfam" id="PF02515">
    <property type="entry name" value="CoA_transf_3"/>
    <property type="match status" value="2"/>
</dbReference>
<reference evidence="2 3" key="1">
    <citation type="submission" date="2020-08" db="EMBL/GenBank/DDBJ databases">
        <title>Genomic Encyclopedia of Type Strains, Phase IV (KMG-IV): sequencing the most valuable type-strain genomes for metagenomic binning, comparative biology and taxonomic classification.</title>
        <authorList>
            <person name="Goeker M."/>
        </authorList>
    </citation>
    <scope>NUCLEOTIDE SEQUENCE [LARGE SCALE GENOMIC DNA]</scope>
    <source>
        <strain evidence="2 3">DSM 17507</strain>
    </source>
</reference>
<accession>A0A7W7AB61</accession>
<keyword evidence="1 2" id="KW-0808">Transferase</keyword>
<organism evidence="2 3">
    <name type="scientific">Novosphingobium taihuense</name>
    <dbReference type="NCBI Taxonomy" id="260085"/>
    <lineage>
        <taxon>Bacteria</taxon>
        <taxon>Pseudomonadati</taxon>
        <taxon>Pseudomonadota</taxon>
        <taxon>Alphaproteobacteria</taxon>
        <taxon>Sphingomonadales</taxon>
        <taxon>Sphingomonadaceae</taxon>
        <taxon>Novosphingobium</taxon>
    </lineage>
</organism>
<dbReference type="InterPro" id="IPR023606">
    <property type="entry name" value="CoA-Trfase_III_dom_1_sf"/>
</dbReference>
<dbReference type="Gene3D" id="3.40.50.10540">
    <property type="entry name" value="Crotonobetainyl-coa:carnitine coa-transferase, domain 1"/>
    <property type="match status" value="2"/>
</dbReference>
<keyword evidence="3" id="KW-1185">Reference proteome</keyword>
<sequence length="743" mass="79739">MNNNQVERPLQGIRVFETVTGPLAAIGRHLADLGARVDRFGEAESASSGSAIAAARQAHVVIVSAAHWPDLAQVREDRPDLVSMAVSDFGNGNSWSDWQATGPVLDAMSAMLSRSGIRGRAPLLPPGNLAYESAAAQAAFALASALYRALGSGRGAHFDFSALEGAVQALDPGFGINGSATLGKPVGLLDQGRPRKGFQYPIFQCADGYVRICLLAKRQWRGMFEWMGRPAKFAAPEFDAMAHRYASPDLNPALAAFFSDRLREDLEREGQAHGVPISGLRTIAEFIASDHAKARQSVAETTDGRRVPNGVLTIDGARMGPVCDVSASAFGPVQEVTSPHLPFAGLRVLDLGVIVVGAEQARLLGDYGADVLKIESNAFPDGSRQSYLKHGMSVSFGAGHRNKRSVGLDLRSKRGRELFLDLVRQADIVCSNFKPGTLEKLGLGREVLRDANPRIVLSESSAFGDSGPWSGRMGYGPLVRAATGLTLAWRYPDDPESFSDAITVYPDHVAGRICALGVVALLIRRLRTGKGGLSCVSQAEVMLAHFAEAIETGEIGGERDAPWGVYPARGDDQWLVITVRSTADWLALAKLIDFPDPCQLDSPAERLSAKPRIDAHVARWVAQHEPHAAAQLLQAQGIPAAPMLRLAELPGHPLYRERGFFRSEGHPWMRETVMGESFVALSFDMAPPPGRPAPLAGEQTREALAEWLGLHDAELDALQAEGAIELVSPHILAAARDHIAGVN</sequence>
<dbReference type="GO" id="GO:0016740">
    <property type="term" value="F:transferase activity"/>
    <property type="evidence" value="ECO:0007669"/>
    <property type="project" value="UniProtKB-KW"/>
</dbReference>
<dbReference type="AlphaFoldDB" id="A0A7W7AB61"/>
<dbReference type="EMBL" id="JACHOA010000002">
    <property type="protein sequence ID" value="MBB4613035.1"/>
    <property type="molecule type" value="Genomic_DNA"/>
</dbReference>